<name>B6G886_9ACTN</name>
<sequence>MQTKRLYPNEPRPGAPSPFARMYARTIHDDRPKRERALIDKAHRKVAHKKAPAPS</sequence>
<reference evidence="2 3" key="2">
    <citation type="submission" date="2008-10" db="EMBL/GenBank/DDBJ databases">
        <authorList>
            <person name="Fulton L."/>
            <person name="Clifton S."/>
            <person name="Fulton B."/>
            <person name="Xu J."/>
            <person name="Minx P."/>
            <person name="Pepin K.H."/>
            <person name="Johnson M."/>
            <person name="Thiruvilangam P."/>
            <person name="Bhonagiri V."/>
            <person name="Nash W.E."/>
            <person name="Mardis E.R."/>
            <person name="Wilson R.K."/>
        </authorList>
    </citation>
    <scope>NUCLEOTIDE SEQUENCE [LARGE SCALE GENOMIC DNA]</scope>
    <source>
        <strain evidence="2 3">DSM 13279</strain>
    </source>
</reference>
<evidence type="ECO:0000313" key="2">
    <source>
        <dbReference type="EMBL" id="EEA91508.1"/>
    </source>
</evidence>
<dbReference type="Proteomes" id="UP000003560">
    <property type="component" value="Unassembled WGS sequence"/>
</dbReference>
<comment type="caution">
    <text evidence="2">The sequence shown here is derived from an EMBL/GenBank/DDBJ whole genome shotgun (WGS) entry which is preliminary data.</text>
</comment>
<dbReference type="HOGENOM" id="CLU_3024290_0_0_11"/>
<dbReference type="AlphaFoldDB" id="B6G886"/>
<evidence type="ECO:0000313" key="3">
    <source>
        <dbReference type="Proteomes" id="UP000003560"/>
    </source>
</evidence>
<organism evidence="2 3">
    <name type="scientific">Collinsella stercoris DSM 13279</name>
    <dbReference type="NCBI Taxonomy" id="445975"/>
    <lineage>
        <taxon>Bacteria</taxon>
        <taxon>Bacillati</taxon>
        <taxon>Actinomycetota</taxon>
        <taxon>Coriobacteriia</taxon>
        <taxon>Coriobacteriales</taxon>
        <taxon>Coriobacteriaceae</taxon>
        <taxon>Collinsella</taxon>
    </lineage>
</organism>
<evidence type="ECO:0000256" key="1">
    <source>
        <dbReference type="SAM" id="MobiDB-lite"/>
    </source>
</evidence>
<feature type="region of interest" description="Disordered" evidence="1">
    <location>
        <begin position="1"/>
        <end position="21"/>
    </location>
</feature>
<accession>B6G886</accession>
<dbReference type="EMBL" id="ABXJ01000014">
    <property type="protein sequence ID" value="EEA91508.1"/>
    <property type="molecule type" value="Genomic_DNA"/>
</dbReference>
<gene>
    <name evidence="2" type="ORF">COLSTE_00276</name>
</gene>
<keyword evidence="3" id="KW-1185">Reference proteome</keyword>
<reference evidence="2 3" key="1">
    <citation type="submission" date="2008-10" db="EMBL/GenBank/DDBJ databases">
        <title>Draft genome sequence of Collinsella stercoris (DSM 13279).</title>
        <authorList>
            <person name="Sudarsanam P."/>
            <person name="Ley R."/>
            <person name="Guruge J."/>
            <person name="Turnbaugh P.J."/>
            <person name="Mahowald M."/>
            <person name="Liep D."/>
            <person name="Gordon J."/>
        </authorList>
    </citation>
    <scope>NUCLEOTIDE SEQUENCE [LARGE SCALE GENOMIC DNA]</scope>
    <source>
        <strain evidence="2 3">DSM 13279</strain>
    </source>
</reference>
<protein>
    <submittedName>
        <fullName evidence="2">Uncharacterized protein</fullName>
    </submittedName>
</protein>
<proteinExistence type="predicted"/>